<dbReference type="InterPro" id="IPR007597">
    <property type="entry name" value="CheC"/>
</dbReference>
<keyword evidence="4" id="KW-1185">Reference proteome</keyword>
<dbReference type="Pfam" id="PF04509">
    <property type="entry name" value="CheC"/>
    <property type="match status" value="1"/>
</dbReference>
<dbReference type="PANTHER" id="PTHR43484:SF1">
    <property type="entry name" value="FLAGELLAR MOTOR SWITCH PROTEIN FLIN"/>
    <property type="match status" value="1"/>
</dbReference>
<evidence type="ECO:0000259" key="2">
    <source>
        <dbReference type="Pfam" id="PF04509"/>
    </source>
</evidence>
<evidence type="ECO:0000313" key="3">
    <source>
        <dbReference type="EMBL" id="CAH2032061.1"/>
    </source>
</evidence>
<dbReference type="Gene3D" id="3.40.1550.10">
    <property type="entry name" value="CheC-like"/>
    <property type="match status" value="1"/>
</dbReference>
<name>A0ABN8HKF5_9BACT</name>
<feature type="domain" description="CheC-like protein" evidence="2">
    <location>
        <begin position="9"/>
        <end position="42"/>
    </location>
</feature>
<proteinExistence type="predicted"/>
<organism evidence="3 4">
    <name type="scientific">Trichlorobacter ammonificans</name>
    <dbReference type="NCBI Taxonomy" id="2916410"/>
    <lineage>
        <taxon>Bacteria</taxon>
        <taxon>Pseudomonadati</taxon>
        <taxon>Thermodesulfobacteriota</taxon>
        <taxon>Desulfuromonadia</taxon>
        <taxon>Geobacterales</taxon>
        <taxon>Geobacteraceae</taxon>
        <taxon>Trichlorobacter</taxon>
    </lineage>
</organism>
<dbReference type="InterPro" id="IPR051469">
    <property type="entry name" value="FliN/MopA/SpaO"/>
</dbReference>
<dbReference type="RefSeq" id="WP_305732838.1">
    <property type="nucleotide sequence ID" value="NZ_OW150024.1"/>
</dbReference>
<dbReference type="Proteomes" id="UP001295463">
    <property type="component" value="Chromosome"/>
</dbReference>
<dbReference type="InterPro" id="IPR028976">
    <property type="entry name" value="CheC-like_sf"/>
</dbReference>
<evidence type="ECO:0000256" key="1">
    <source>
        <dbReference type="ARBA" id="ARBA00022500"/>
    </source>
</evidence>
<sequence length="200" mass="21433">MIVTSPELKDALKEIINIGVGKAAGMLNDLLNNHITLEVPHVDVISFSDIDNSLGVMRTTPVSAVRLSFRGPINGVSSLVFPPDSASKLVDVLIGEESFSDDLDALKIGTLSEVGNIILNAVMAAFGNLLETRLTYSIPAYVEGSIASVLHLEMERSAPVLSATTRFTVESYRVEGEIILLFEIGSFDYLKHAVDAALSA</sequence>
<dbReference type="EMBL" id="OW150024">
    <property type="protein sequence ID" value="CAH2032061.1"/>
    <property type="molecule type" value="Genomic_DNA"/>
</dbReference>
<dbReference type="CDD" id="cd17910">
    <property type="entry name" value="CheC_ClassII"/>
    <property type="match status" value="1"/>
</dbReference>
<gene>
    <name evidence="3" type="ORF">GEAMG1_2225</name>
</gene>
<keyword evidence="1" id="KW-0145">Chemotaxis</keyword>
<reference evidence="3 4" key="1">
    <citation type="submission" date="2022-03" db="EMBL/GenBank/DDBJ databases">
        <authorList>
            <person name="Koch H."/>
        </authorList>
    </citation>
    <scope>NUCLEOTIDE SEQUENCE [LARGE SCALE GENOMIC DNA]</scope>
    <source>
        <strain evidence="3 4">G1</strain>
    </source>
</reference>
<accession>A0ABN8HKF5</accession>
<dbReference type="PANTHER" id="PTHR43484">
    <property type="match status" value="1"/>
</dbReference>
<protein>
    <submittedName>
        <fullName evidence="3">Chemotaxis protein CheC -- inhibitor of MCP methylation</fullName>
    </submittedName>
</protein>
<evidence type="ECO:0000313" key="4">
    <source>
        <dbReference type="Proteomes" id="UP001295463"/>
    </source>
</evidence>
<dbReference type="SUPFAM" id="SSF103039">
    <property type="entry name" value="CheC-like"/>
    <property type="match status" value="1"/>
</dbReference>